<proteinExistence type="predicted"/>
<sequence>MRIDDSQGTTVKYIVRVIALKSFCRIYLNQVRIYYFYIKYL</sequence>
<organism evidence="1 2">
    <name type="scientific">Dialister micraerophilus UPII 345-E</name>
    <dbReference type="NCBI Taxonomy" id="910314"/>
    <lineage>
        <taxon>Bacteria</taxon>
        <taxon>Bacillati</taxon>
        <taxon>Bacillota</taxon>
        <taxon>Negativicutes</taxon>
        <taxon>Veillonellales</taxon>
        <taxon>Veillonellaceae</taxon>
        <taxon>Dialister</taxon>
    </lineage>
</organism>
<evidence type="ECO:0000313" key="1">
    <source>
        <dbReference type="EMBL" id="EFR43324.1"/>
    </source>
</evidence>
<name>E4L7F1_9FIRM</name>
<protein>
    <submittedName>
        <fullName evidence="1">Uncharacterized protein</fullName>
    </submittedName>
</protein>
<accession>E4L7F1</accession>
<dbReference type="EMBL" id="AENT01000001">
    <property type="protein sequence ID" value="EFR43324.1"/>
    <property type="molecule type" value="Genomic_DNA"/>
</dbReference>
<comment type="caution">
    <text evidence="1">The sequence shown here is derived from an EMBL/GenBank/DDBJ whole genome shotgun (WGS) entry which is preliminary data.</text>
</comment>
<gene>
    <name evidence="1" type="ORF">HMPREF9220_1300</name>
</gene>
<evidence type="ECO:0000313" key="2">
    <source>
        <dbReference type="Proteomes" id="UP000004594"/>
    </source>
</evidence>
<dbReference type="Proteomes" id="UP000004594">
    <property type="component" value="Unassembled WGS sequence"/>
</dbReference>
<dbReference type="AlphaFoldDB" id="E4L7F1"/>
<reference evidence="1 2" key="1">
    <citation type="submission" date="2010-11" db="EMBL/GenBank/DDBJ databases">
        <authorList>
            <person name="Durkin A.S."/>
            <person name="Madupu R."/>
            <person name="Torralba M."/>
            <person name="Gillis M."/>
            <person name="Methe B."/>
            <person name="Sutton G."/>
            <person name="Nelson K.E."/>
        </authorList>
    </citation>
    <scope>NUCLEOTIDE SEQUENCE [LARGE SCALE GENOMIC DNA]</scope>
    <source>
        <strain evidence="1 2">UPII 345-E</strain>
    </source>
</reference>